<protein>
    <submittedName>
        <fullName evidence="1">Uncharacterized protein</fullName>
    </submittedName>
</protein>
<accession>A0A8S5T6Q5</accession>
<reference evidence="1" key="1">
    <citation type="journal article" date="2021" name="Proc. Natl. Acad. Sci. U.S.A.">
        <title>A Catalog of Tens of Thousands of Viruses from Human Metagenomes Reveals Hidden Associations with Chronic Diseases.</title>
        <authorList>
            <person name="Tisza M.J."/>
            <person name="Buck C.B."/>
        </authorList>
    </citation>
    <scope>NUCLEOTIDE SEQUENCE</scope>
    <source>
        <strain evidence="1">Cta6i12</strain>
    </source>
</reference>
<sequence length="30" mass="3206">MQLLVRVVFCPVQGEKGGIHAKSAVNHSEA</sequence>
<name>A0A8S5T6Q5_9CAUD</name>
<dbReference type="EMBL" id="BK032761">
    <property type="protein sequence ID" value="DAF59037.1"/>
    <property type="molecule type" value="Genomic_DNA"/>
</dbReference>
<evidence type="ECO:0000313" key="1">
    <source>
        <dbReference type="EMBL" id="DAF59037.1"/>
    </source>
</evidence>
<organism evidence="1">
    <name type="scientific">Myoviridae sp. cta6i12</name>
    <dbReference type="NCBI Taxonomy" id="2827695"/>
    <lineage>
        <taxon>Viruses</taxon>
        <taxon>Duplodnaviria</taxon>
        <taxon>Heunggongvirae</taxon>
        <taxon>Uroviricota</taxon>
        <taxon>Caudoviricetes</taxon>
    </lineage>
</organism>
<proteinExistence type="predicted"/>